<dbReference type="Proteomes" id="UP000318878">
    <property type="component" value="Unassembled WGS sequence"/>
</dbReference>
<dbReference type="PANTHER" id="PTHR30093:SF2">
    <property type="entry name" value="TYPE II SECRETION SYSTEM PROTEIN H"/>
    <property type="match status" value="1"/>
</dbReference>
<dbReference type="InterPro" id="IPR011453">
    <property type="entry name" value="DUF1559"/>
</dbReference>
<evidence type="ECO:0000313" key="3">
    <source>
        <dbReference type="Proteomes" id="UP000318878"/>
    </source>
</evidence>
<name>A0A5C5V0L7_9BACT</name>
<evidence type="ECO:0000313" key="2">
    <source>
        <dbReference type="EMBL" id="TWT31931.1"/>
    </source>
</evidence>
<dbReference type="EMBL" id="SJPF01000004">
    <property type="protein sequence ID" value="TWT31931.1"/>
    <property type="molecule type" value="Genomic_DNA"/>
</dbReference>
<dbReference type="InterPro" id="IPR045584">
    <property type="entry name" value="Pilin-like"/>
</dbReference>
<sequence length="107" mass="11639">MVIAIIGVSIALLLPAVQQAREAARRMERTNKIKQLVLASHNVHDTYGIFPPAEGKSGSHDARVERQGPFKDLAGSFFFHLLPYIEQNALYDGAVAAAGNMNSTFNS</sequence>
<evidence type="ECO:0000259" key="1">
    <source>
        <dbReference type="Pfam" id="PF07596"/>
    </source>
</evidence>
<comment type="caution">
    <text evidence="2">The sequence shown here is derived from an EMBL/GenBank/DDBJ whole genome shotgun (WGS) entry which is preliminary data.</text>
</comment>
<dbReference type="Gene3D" id="3.30.700.10">
    <property type="entry name" value="Glycoprotein, Type 4 Pilin"/>
    <property type="match status" value="1"/>
</dbReference>
<gene>
    <name evidence="2" type="ORF">Enr8_38570</name>
</gene>
<keyword evidence="3" id="KW-1185">Reference proteome</keyword>
<dbReference type="AlphaFoldDB" id="A0A5C5V0L7"/>
<accession>A0A5C5V0L7</accession>
<dbReference type="Pfam" id="PF07596">
    <property type="entry name" value="SBP_bac_10"/>
    <property type="match status" value="1"/>
</dbReference>
<dbReference type="PANTHER" id="PTHR30093">
    <property type="entry name" value="GENERAL SECRETION PATHWAY PROTEIN G"/>
    <property type="match status" value="1"/>
</dbReference>
<feature type="domain" description="DUF1559" evidence="1">
    <location>
        <begin position="18"/>
        <end position="92"/>
    </location>
</feature>
<dbReference type="SUPFAM" id="SSF54523">
    <property type="entry name" value="Pili subunits"/>
    <property type="match status" value="1"/>
</dbReference>
<reference evidence="2 3" key="1">
    <citation type="submission" date="2019-02" db="EMBL/GenBank/DDBJ databases">
        <title>Deep-cultivation of Planctomycetes and their phenomic and genomic characterization uncovers novel biology.</title>
        <authorList>
            <person name="Wiegand S."/>
            <person name="Jogler M."/>
            <person name="Boedeker C."/>
            <person name="Pinto D."/>
            <person name="Vollmers J."/>
            <person name="Rivas-Marin E."/>
            <person name="Kohn T."/>
            <person name="Peeters S.H."/>
            <person name="Heuer A."/>
            <person name="Rast P."/>
            <person name="Oberbeckmann S."/>
            <person name="Bunk B."/>
            <person name="Jeske O."/>
            <person name="Meyerdierks A."/>
            <person name="Storesund J.E."/>
            <person name="Kallscheuer N."/>
            <person name="Luecker S."/>
            <person name="Lage O.M."/>
            <person name="Pohl T."/>
            <person name="Merkel B.J."/>
            <person name="Hornburger P."/>
            <person name="Mueller R.-W."/>
            <person name="Bruemmer F."/>
            <person name="Labrenz M."/>
            <person name="Spormann A.M."/>
            <person name="Op Den Camp H."/>
            <person name="Overmann J."/>
            <person name="Amann R."/>
            <person name="Jetten M.S.M."/>
            <person name="Mascher T."/>
            <person name="Medema M.H."/>
            <person name="Devos D.P."/>
            <person name="Kaster A.-K."/>
            <person name="Ovreas L."/>
            <person name="Rohde M."/>
            <person name="Galperin M.Y."/>
            <person name="Jogler C."/>
        </authorList>
    </citation>
    <scope>NUCLEOTIDE SEQUENCE [LARGE SCALE GENOMIC DNA]</scope>
    <source>
        <strain evidence="2 3">Enr8</strain>
    </source>
</reference>
<protein>
    <recommendedName>
        <fullName evidence="1">DUF1559 domain-containing protein</fullName>
    </recommendedName>
</protein>
<proteinExistence type="predicted"/>
<organism evidence="2 3">
    <name type="scientific">Blastopirellula retiformator</name>
    <dbReference type="NCBI Taxonomy" id="2527970"/>
    <lineage>
        <taxon>Bacteria</taxon>
        <taxon>Pseudomonadati</taxon>
        <taxon>Planctomycetota</taxon>
        <taxon>Planctomycetia</taxon>
        <taxon>Pirellulales</taxon>
        <taxon>Pirellulaceae</taxon>
        <taxon>Blastopirellula</taxon>
    </lineage>
</organism>